<feature type="compositionally biased region" description="Basic and acidic residues" evidence="1">
    <location>
        <begin position="11"/>
        <end position="21"/>
    </location>
</feature>
<dbReference type="GeneTree" id="ENSGT01030000235616"/>
<accession>A0A8C7N2V7</accession>
<sequence length="67" mass="7668">MEGNSSPTGDLKTEPHPERGPSRAGCMEQHYVVQEGRRQVQTFKDCMMTFQKAMKKQLMRQAKANIL</sequence>
<reference evidence="2" key="1">
    <citation type="submission" date="2025-08" db="UniProtKB">
        <authorList>
            <consortium name="Ensembl"/>
        </authorList>
    </citation>
    <scope>IDENTIFICATION</scope>
</reference>
<protein>
    <submittedName>
        <fullName evidence="2">Uncharacterized protein</fullName>
    </submittedName>
</protein>
<evidence type="ECO:0000313" key="3">
    <source>
        <dbReference type="Proteomes" id="UP000694557"/>
    </source>
</evidence>
<feature type="region of interest" description="Disordered" evidence="1">
    <location>
        <begin position="1"/>
        <end position="25"/>
    </location>
</feature>
<organism evidence="2 3">
    <name type="scientific">Oncorhynchus kisutch</name>
    <name type="common">Coho salmon</name>
    <name type="synonym">Salmo kisutch</name>
    <dbReference type="NCBI Taxonomy" id="8019"/>
    <lineage>
        <taxon>Eukaryota</taxon>
        <taxon>Metazoa</taxon>
        <taxon>Chordata</taxon>
        <taxon>Craniata</taxon>
        <taxon>Vertebrata</taxon>
        <taxon>Euteleostomi</taxon>
        <taxon>Actinopterygii</taxon>
        <taxon>Neopterygii</taxon>
        <taxon>Teleostei</taxon>
        <taxon>Protacanthopterygii</taxon>
        <taxon>Salmoniformes</taxon>
        <taxon>Salmonidae</taxon>
        <taxon>Salmoninae</taxon>
        <taxon>Oncorhynchus</taxon>
    </lineage>
</organism>
<name>A0A8C7N2V7_ONCKI</name>
<dbReference type="AlphaFoldDB" id="A0A8C7N2V7"/>
<proteinExistence type="predicted"/>
<reference evidence="2" key="2">
    <citation type="submission" date="2025-09" db="UniProtKB">
        <authorList>
            <consortium name="Ensembl"/>
        </authorList>
    </citation>
    <scope>IDENTIFICATION</scope>
</reference>
<keyword evidence="3" id="KW-1185">Reference proteome</keyword>
<evidence type="ECO:0000313" key="2">
    <source>
        <dbReference type="Ensembl" id="ENSOKIP00005096809.1"/>
    </source>
</evidence>
<dbReference type="Ensembl" id="ENSOKIT00005103651.1">
    <property type="protein sequence ID" value="ENSOKIP00005096809.1"/>
    <property type="gene ID" value="ENSOKIG00005042466.1"/>
</dbReference>
<evidence type="ECO:0000256" key="1">
    <source>
        <dbReference type="SAM" id="MobiDB-lite"/>
    </source>
</evidence>
<dbReference type="Proteomes" id="UP000694557">
    <property type="component" value="Unassembled WGS sequence"/>
</dbReference>